<reference evidence="2" key="1">
    <citation type="submission" date="2024-05" db="EMBL/GenBank/DDBJ databases">
        <title>Planctomycetes of the genus Singulisphaera possess chitinolytic capabilities.</title>
        <authorList>
            <person name="Ivanova A."/>
        </authorList>
    </citation>
    <scope>NUCLEOTIDE SEQUENCE</scope>
    <source>
        <strain evidence="2">Ch08T</strain>
    </source>
</reference>
<organism evidence="2">
    <name type="scientific">Singulisphaera sp. Ch08</name>
    <dbReference type="NCBI Taxonomy" id="3120278"/>
    <lineage>
        <taxon>Bacteria</taxon>
        <taxon>Pseudomonadati</taxon>
        <taxon>Planctomycetota</taxon>
        <taxon>Planctomycetia</taxon>
        <taxon>Isosphaerales</taxon>
        <taxon>Isosphaeraceae</taxon>
        <taxon>Singulisphaera</taxon>
    </lineage>
</organism>
<dbReference type="Gene3D" id="2.130.10.10">
    <property type="entry name" value="YVTN repeat-like/Quinoprotein amine dehydrogenase"/>
    <property type="match status" value="1"/>
</dbReference>
<feature type="region of interest" description="Disordered" evidence="1">
    <location>
        <begin position="596"/>
        <end position="626"/>
    </location>
</feature>
<dbReference type="RefSeq" id="WP_406698367.1">
    <property type="nucleotide sequence ID" value="NZ_CP155447.1"/>
</dbReference>
<protein>
    <submittedName>
        <fullName evidence="2">PQQ-binding-like beta-propeller repeat protein</fullName>
    </submittedName>
</protein>
<dbReference type="AlphaFoldDB" id="A0AAU7CJ99"/>
<evidence type="ECO:0000313" key="2">
    <source>
        <dbReference type="EMBL" id="XBH05543.1"/>
    </source>
</evidence>
<name>A0AAU7CJ99_9BACT</name>
<dbReference type="InterPro" id="IPR015943">
    <property type="entry name" value="WD40/YVTN_repeat-like_dom_sf"/>
</dbReference>
<dbReference type="EMBL" id="CP155447">
    <property type="protein sequence ID" value="XBH05543.1"/>
    <property type="molecule type" value="Genomic_DNA"/>
</dbReference>
<gene>
    <name evidence="2" type="ORF">V5E97_05860</name>
</gene>
<dbReference type="InterPro" id="IPR011047">
    <property type="entry name" value="Quinoprotein_ADH-like_sf"/>
</dbReference>
<accession>A0AAU7CJ99</accession>
<evidence type="ECO:0000256" key="1">
    <source>
        <dbReference type="SAM" id="MobiDB-lite"/>
    </source>
</evidence>
<proteinExistence type="predicted"/>
<dbReference type="SUPFAM" id="SSF50998">
    <property type="entry name" value="Quinoprotein alcohol dehydrogenase-like"/>
    <property type="match status" value="1"/>
</dbReference>
<sequence length="626" mass="66718">MRELLRALPRRLQGVRPALRRRSFRPGTESLEQRQLLATDVLTYHNDNARTGQNLTEGVLNAATLNPGSFGKLFSYQVDGDIYAQPLYNTGVLINRTLHDVVYVATTHGSVYAFDATNNLGPNAGPLWAKSLIAPEAGVTTVTGADLNTTNFTELGIIGTPVIDKASGTLYVDVMTKVNTTSGPLIEHRLHALDVSSGQEKFGGPVIVQATVPGTGDGGDTVSFNAAKQLQRSALLLNNGVVYVAFASFDRVPYHGWLMAYNASNLQQVGAFCVTPNSRQGSIWMSGGGPAADAYGNVYVATANGKFSADTGGSDYGDSVLRLVTGGNGLQVADYYSPSNQHLLDSQDQDLGSGGVVLLPNQAGGPLPLMIAADKNGTIYLLNRDNLGGFHPDSDQIVHKTPAGTIGLLNGDSNLWLGAYDTPAYFNNLLYYAAPGDSLKAFPVAGGQLADTPVSLSNHKFAYPGSTPSISANGAFGGIVWVLENSKTSAILRAYDASNLGNEIYNSLMSGTRDQFGPGVKFATPTVADGKVFVGSRGLLTVFGDLRSAYVNGQRNLLSQGFKKNQVYLMLSSSPNFVWHPATPALTKLLDKQAQSGFTKQKPRRVPAHPIGPRLIPQRPNRRRAQ</sequence>